<feature type="region of interest" description="Disordered" evidence="1">
    <location>
        <begin position="71"/>
        <end position="102"/>
    </location>
</feature>
<reference evidence="2" key="1">
    <citation type="journal article" date="2008" name="Nature">
        <title>The amphioxus genome and the evolution of the chordate karyotype.</title>
        <authorList>
            <consortium name="US DOE Joint Genome Institute (JGI-PGF)"/>
            <person name="Putnam N.H."/>
            <person name="Butts T."/>
            <person name="Ferrier D.E.K."/>
            <person name="Furlong R.F."/>
            <person name="Hellsten U."/>
            <person name="Kawashima T."/>
            <person name="Robinson-Rechavi M."/>
            <person name="Shoguchi E."/>
            <person name="Terry A."/>
            <person name="Yu J.-K."/>
            <person name="Benito-Gutierrez E.L."/>
            <person name="Dubchak I."/>
            <person name="Garcia-Fernandez J."/>
            <person name="Gibson-Brown J.J."/>
            <person name="Grigoriev I.V."/>
            <person name="Horton A.C."/>
            <person name="de Jong P.J."/>
            <person name="Jurka J."/>
            <person name="Kapitonov V.V."/>
            <person name="Kohara Y."/>
            <person name="Kuroki Y."/>
            <person name="Lindquist E."/>
            <person name="Lucas S."/>
            <person name="Osoegawa K."/>
            <person name="Pennacchio L.A."/>
            <person name="Salamov A.A."/>
            <person name="Satou Y."/>
            <person name="Sauka-Spengler T."/>
            <person name="Schmutz J."/>
            <person name="Shin-I T."/>
            <person name="Toyoda A."/>
            <person name="Bronner-Fraser M."/>
            <person name="Fujiyama A."/>
            <person name="Holland L.Z."/>
            <person name="Holland P.W.H."/>
            <person name="Satoh N."/>
            <person name="Rokhsar D.S."/>
        </authorList>
    </citation>
    <scope>NUCLEOTIDE SEQUENCE [LARGE SCALE GENOMIC DNA]</scope>
    <source>
        <strain evidence="2">S238N-H82</strain>
        <tissue evidence="2">Testes</tissue>
    </source>
</reference>
<dbReference type="EMBL" id="GG666480">
    <property type="protein sequence ID" value="EEN65680.1"/>
    <property type="molecule type" value="Genomic_DNA"/>
</dbReference>
<name>C3Y1E0_BRAFL</name>
<protein>
    <submittedName>
        <fullName evidence="2">Uncharacterized protein</fullName>
    </submittedName>
</protein>
<evidence type="ECO:0000256" key="1">
    <source>
        <dbReference type="SAM" id="MobiDB-lite"/>
    </source>
</evidence>
<accession>C3Y1E0</accession>
<sequence length="102" mass="11365">MEMPFPNTPSPLANRLYLPNAQPHETPVATNVVIDVTSGTEIPDPNTCRRTFPLCIRPRLKLASLRLKTSPLRLSGSERSHDRTGGPLPQQGLSCRRRRPVN</sequence>
<dbReference type="InParanoid" id="C3Y1E0"/>
<dbReference type="AlphaFoldDB" id="C3Y1E0"/>
<proteinExistence type="predicted"/>
<gene>
    <name evidence="2" type="ORF">BRAFLDRAFT_83674</name>
</gene>
<organism>
    <name type="scientific">Branchiostoma floridae</name>
    <name type="common">Florida lancelet</name>
    <name type="synonym">Amphioxus</name>
    <dbReference type="NCBI Taxonomy" id="7739"/>
    <lineage>
        <taxon>Eukaryota</taxon>
        <taxon>Metazoa</taxon>
        <taxon>Chordata</taxon>
        <taxon>Cephalochordata</taxon>
        <taxon>Leptocardii</taxon>
        <taxon>Amphioxiformes</taxon>
        <taxon>Branchiostomatidae</taxon>
        <taxon>Branchiostoma</taxon>
    </lineage>
</organism>
<evidence type="ECO:0000313" key="2">
    <source>
        <dbReference type="EMBL" id="EEN65680.1"/>
    </source>
</evidence>